<feature type="compositionally biased region" description="Low complexity" evidence="1">
    <location>
        <begin position="606"/>
        <end position="616"/>
    </location>
</feature>
<reference evidence="2" key="1">
    <citation type="submission" date="2014-11" db="EMBL/GenBank/DDBJ databases">
        <authorList>
            <person name="Otto D Thomas"/>
            <person name="Naeem Raeece"/>
        </authorList>
    </citation>
    <scope>NUCLEOTIDE SEQUENCE</scope>
</reference>
<dbReference type="EMBL" id="CDMZ01003802">
    <property type="protein sequence ID" value="CEM47633.1"/>
    <property type="molecule type" value="Genomic_DNA"/>
</dbReference>
<dbReference type="AlphaFoldDB" id="A0A0G4HTL0"/>
<evidence type="ECO:0000256" key="1">
    <source>
        <dbReference type="SAM" id="MobiDB-lite"/>
    </source>
</evidence>
<feature type="region of interest" description="Disordered" evidence="1">
    <location>
        <begin position="226"/>
        <end position="288"/>
    </location>
</feature>
<feature type="region of interest" description="Disordered" evidence="1">
    <location>
        <begin position="551"/>
        <end position="677"/>
    </location>
</feature>
<feature type="compositionally biased region" description="Acidic residues" evidence="1">
    <location>
        <begin position="617"/>
        <end position="629"/>
    </location>
</feature>
<feature type="region of interest" description="Disordered" evidence="1">
    <location>
        <begin position="388"/>
        <end position="419"/>
    </location>
</feature>
<feature type="compositionally biased region" description="Basic and acidic residues" evidence="1">
    <location>
        <begin position="257"/>
        <end position="267"/>
    </location>
</feature>
<feature type="compositionally biased region" description="Basic and acidic residues" evidence="1">
    <location>
        <begin position="557"/>
        <end position="574"/>
    </location>
</feature>
<feature type="compositionally biased region" description="Low complexity" evidence="1">
    <location>
        <begin position="244"/>
        <end position="256"/>
    </location>
</feature>
<sequence>MGQVHPGAVNATAPERRLLVTIYKCLLRRSSAFQMPLLSQSRLLSHQIRWICFQLEPPSNDLLYSKLDHGKHPKPKYLHLYYDIPSTAFLLTRTFFRYREARTAKQATLFVDEGLSALSWSSCLVPVATLFSLHRDFARMPTEFLLPPMGGGERGGVPGGNLHAHAPTSYMHGLPTARAGMGTGGRGGSVKQQPVAVPASAVIACLRRVSSWLDPAVNVEQRGAKELQEEQMQKEGVASPLPHPSSSSTSESSLSPSEREEGGDRERRLPRRLRTLLDPPSEEDLSDLAQKVREGLKAAGNRAPLLRTIVEELHGLEEKNKNTEALSDGHSVSFQLGWCLRFAAVAERVGLHGEIVAGRTPEGLQVFFVRFSSVPSREIALHPSTSLWEGDAARGGESDADAEGSGNKGGETPGSSGLLSDRALDSSLSSYPFASSASASSSAAAGRPTASTDFLQETFVTTTGSRLRRRDLKISLGMSSDEDVEVRALDEKEIVCALLKDLIESEIFPETATHATAAAARYSSFFQKEKKRSATKVKERQLVRTIQEAVTRVCSESAEREESPSERDRDRDAPESGMIVPREGRISTKRGTRWGGSVLTDEMGETSESPSSGSAEGPEEENIEAEEGDGGGIYVQGNPVGPRSKESLGEDAVQMETGGEHRSSSSSSPSSPAPDFNSEQTLAALLKRSRWRELDRGEEEEAAARLGRVCLSMELLLRLQLEASSLCAMVLKRLKDMNVTNLLDVVTARER</sequence>
<protein>
    <submittedName>
        <fullName evidence="2">Uncharacterized protein</fullName>
    </submittedName>
</protein>
<gene>
    <name evidence="2" type="ORF">Cvel_8435</name>
</gene>
<dbReference type="VEuPathDB" id="CryptoDB:Cvel_8435"/>
<accession>A0A0G4HTL0</accession>
<proteinExistence type="predicted"/>
<evidence type="ECO:0000313" key="2">
    <source>
        <dbReference type="EMBL" id="CEM47633.1"/>
    </source>
</evidence>
<organism evidence="2">
    <name type="scientific">Chromera velia CCMP2878</name>
    <dbReference type="NCBI Taxonomy" id="1169474"/>
    <lineage>
        <taxon>Eukaryota</taxon>
        <taxon>Sar</taxon>
        <taxon>Alveolata</taxon>
        <taxon>Colpodellida</taxon>
        <taxon>Chromeraceae</taxon>
        <taxon>Chromera</taxon>
    </lineage>
</organism>
<name>A0A0G4HTL0_9ALVE</name>